<feature type="domain" description="CBS" evidence="8">
    <location>
        <begin position="274"/>
        <end position="326"/>
    </location>
</feature>
<dbReference type="InterPro" id="IPR050986">
    <property type="entry name" value="GutQ/KpsF_isomerases"/>
</dbReference>
<evidence type="ECO:0000313" key="10">
    <source>
        <dbReference type="EMBL" id="KHT53365.1"/>
    </source>
</evidence>
<dbReference type="CDD" id="cd05014">
    <property type="entry name" value="SIS_Kpsf"/>
    <property type="match status" value="1"/>
</dbReference>
<keyword evidence="5" id="KW-0479">Metal-binding</keyword>
<feature type="domain" description="CBS" evidence="8">
    <location>
        <begin position="207"/>
        <end position="265"/>
    </location>
</feature>
<comment type="caution">
    <text evidence="10">The sequence shown here is derived from an EMBL/GenBank/DDBJ whole genome shotgun (WGS) entry which is preliminary data.</text>
</comment>
<evidence type="ECO:0000256" key="1">
    <source>
        <dbReference type="ARBA" id="ARBA00008165"/>
    </source>
</evidence>
<keyword evidence="5" id="KW-0862">Zinc</keyword>
<dbReference type="GO" id="GO:0005975">
    <property type="term" value="P:carbohydrate metabolic process"/>
    <property type="evidence" value="ECO:0007669"/>
    <property type="project" value="InterPro"/>
</dbReference>
<dbReference type="PROSITE" id="PS51371">
    <property type="entry name" value="CBS"/>
    <property type="match status" value="2"/>
</dbReference>
<organism evidence="10 11">
    <name type="scientific">Alteromonas marina</name>
    <dbReference type="NCBI Taxonomy" id="203795"/>
    <lineage>
        <taxon>Bacteria</taxon>
        <taxon>Pseudomonadati</taxon>
        <taxon>Pseudomonadota</taxon>
        <taxon>Gammaproteobacteria</taxon>
        <taxon>Alteromonadales</taxon>
        <taxon>Alteromonadaceae</taxon>
        <taxon>Alteromonas/Salinimonas group</taxon>
        <taxon>Alteromonas</taxon>
    </lineage>
</organism>
<evidence type="ECO:0000256" key="3">
    <source>
        <dbReference type="ARBA" id="ARBA00023122"/>
    </source>
</evidence>
<dbReference type="Gene3D" id="3.10.580.10">
    <property type="entry name" value="CBS-domain"/>
    <property type="match status" value="1"/>
</dbReference>
<dbReference type="InterPro" id="IPR035474">
    <property type="entry name" value="SIS_Kpsf"/>
</dbReference>
<dbReference type="InterPro" id="IPR001347">
    <property type="entry name" value="SIS_dom"/>
</dbReference>
<dbReference type="EC" id="5.3.1.13" evidence="4"/>
<dbReference type="FunFam" id="3.40.50.10490:FF:000011">
    <property type="entry name" value="Arabinose 5-phosphate isomerase"/>
    <property type="match status" value="1"/>
</dbReference>
<comment type="catalytic activity">
    <reaction evidence="4">
        <text>D-arabinose 5-phosphate = D-ribulose 5-phosphate</text>
        <dbReference type="Rhea" id="RHEA:23104"/>
        <dbReference type="ChEBI" id="CHEBI:57693"/>
        <dbReference type="ChEBI" id="CHEBI:58121"/>
        <dbReference type="EC" id="5.3.1.13"/>
    </reaction>
</comment>
<dbReference type="GO" id="GO:0019146">
    <property type="term" value="F:arabinose-5-phosphate isomerase activity"/>
    <property type="evidence" value="ECO:0007669"/>
    <property type="project" value="UniProtKB-EC"/>
</dbReference>
<dbReference type="CDD" id="cd04604">
    <property type="entry name" value="CBS_pair_SIS_assoc"/>
    <property type="match status" value="1"/>
</dbReference>
<feature type="site" description="Catalytically relevant" evidence="6">
    <location>
        <position position="108"/>
    </location>
</feature>
<feature type="site" description="Catalytically relevant" evidence="6">
    <location>
        <position position="190"/>
    </location>
</feature>
<sequence>MNTKTQMNYIDSAKRVIEIETRAIANLAERLNNEFIAACNILFACKGKVVVSGMGKSGHIGNKIAATLASTGTPAFFMHPGEANHGDLGMLSKGDVLLAISNSGETNELVNLLPVVKRLGIQVVAMTNSASSSLGQHADVVLDISVEKEACSLGLAPTSSTTATLVMGDALAVALLDQKGFTSDDFALSHPGGSLGRKLLLKVSDIMLSGSDIPLVSLNASVADALLEISKKGLGMTGVLDSDGSLTGVFTDGDLRRILDARIDVHGATVEDVMTKDGKTTTAEQLAVEALNLMETHKISALMVTDDKRKPVGAFNMHMLLKAGVL</sequence>
<proteinExistence type="inferred from homology"/>
<dbReference type="PROSITE" id="PS51464">
    <property type="entry name" value="SIS"/>
    <property type="match status" value="1"/>
</dbReference>
<dbReference type="SUPFAM" id="SSF53697">
    <property type="entry name" value="SIS domain"/>
    <property type="match status" value="1"/>
</dbReference>
<evidence type="ECO:0000256" key="7">
    <source>
        <dbReference type="PROSITE-ProRule" id="PRU00703"/>
    </source>
</evidence>
<dbReference type="InterPro" id="IPR000644">
    <property type="entry name" value="CBS_dom"/>
</dbReference>
<dbReference type="Pfam" id="PF01380">
    <property type="entry name" value="SIS"/>
    <property type="match status" value="1"/>
</dbReference>
<name>A0A0B3XVM6_9ALTE</name>
<evidence type="ECO:0000256" key="2">
    <source>
        <dbReference type="ARBA" id="ARBA00022737"/>
    </source>
</evidence>
<keyword evidence="2" id="KW-0677">Repeat</keyword>
<dbReference type="PANTHER" id="PTHR42745:SF1">
    <property type="entry name" value="ARABINOSE 5-PHOSPHATE ISOMERASE KDSD"/>
    <property type="match status" value="1"/>
</dbReference>
<dbReference type="Gene3D" id="3.40.50.10490">
    <property type="entry name" value="Glucose-6-phosphate isomerase like protein, domain 1"/>
    <property type="match status" value="1"/>
</dbReference>
<dbReference type="GO" id="GO:0046872">
    <property type="term" value="F:metal ion binding"/>
    <property type="evidence" value="ECO:0007669"/>
    <property type="project" value="UniProtKB-KW"/>
</dbReference>
<evidence type="ECO:0000313" key="11">
    <source>
        <dbReference type="Proteomes" id="UP000031197"/>
    </source>
</evidence>
<accession>A0A0B3XVM6</accession>
<dbReference type="PIRSF" id="PIRSF004692">
    <property type="entry name" value="KdsD_KpsF"/>
    <property type="match status" value="1"/>
</dbReference>
<dbReference type="InterPro" id="IPR004800">
    <property type="entry name" value="KdsD/KpsF-type"/>
</dbReference>
<dbReference type="GO" id="GO:1901135">
    <property type="term" value="P:carbohydrate derivative metabolic process"/>
    <property type="evidence" value="ECO:0007669"/>
    <property type="project" value="InterPro"/>
</dbReference>
<feature type="domain" description="SIS" evidence="9">
    <location>
        <begin position="38"/>
        <end position="181"/>
    </location>
</feature>
<keyword evidence="3 7" id="KW-0129">CBS domain</keyword>
<feature type="site" description="Catalytically relevant" evidence="6">
    <location>
        <position position="149"/>
    </location>
</feature>
<keyword evidence="11" id="KW-1185">Reference proteome</keyword>
<comment type="similarity">
    <text evidence="1 4">Belongs to the SIS family. GutQ/KpsF subfamily.</text>
</comment>
<dbReference type="RefSeq" id="WP_039219627.1">
    <property type="nucleotide sequence ID" value="NZ_JWLW01000014.1"/>
</dbReference>
<keyword evidence="4 10" id="KW-0413">Isomerase</keyword>
<dbReference type="InterPro" id="IPR046342">
    <property type="entry name" value="CBS_dom_sf"/>
</dbReference>
<feature type="site" description="Catalytically relevant" evidence="6">
    <location>
        <position position="56"/>
    </location>
</feature>
<dbReference type="OrthoDB" id="9762536at2"/>
<reference evidence="10 11" key="1">
    <citation type="submission" date="2014-12" db="EMBL/GenBank/DDBJ databases">
        <title>Genome sequencing of Alteromonas marina AD001.</title>
        <authorList>
            <person name="Adrian T.G.S."/>
            <person name="Chan K.G."/>
        </authorList>
    </citation>
    <scope>NUCLEOTIDE SEQUENCE [LARGE SCALE GENOMIC DNA]</scope>
    <source>
        <strain evidence="10 11">AD001</strain>
    </source>
</reference>
<dbReference type="NCBIfam" id="TIGR00393">
    <property type="entry name" value="kpsF"/>
    <property type="match status" value="1"/>
</dbReference>
<evidence type="ECO:0000256" key="5">
    <source>
        <dbReference type="PIRSR" id="PIRSR004692-2"/>
    </source>
</evidence>
<evidence type="ECO:0000256" key="6">
    <source>
        <dbReference type="PIRSR" id="PIRSR004692-3"/>
    </source>
</evidence>
<dbReference type="PANTHER" id="PTHR42745">
    <property type="match status" value="1"/>
</dbReference>
<protein>
    <recommendedName>
        <fullName evidence="4">Arabinose 5-phosphate isomerase</fullName>
        <shortName evidence="4">API</shortName>
        <ecNumber evidence="4">5.3.1.13</ecNumber>
    </recommendedName>
</protein>
<gene>
    <name evidence="10" type="ORF">RJ41_09125</name>
</gene>
<dbReference type="Pfam" id="PF00571">
    <property type="entry name" value="CBS"/>
    <property type="match status" value="2"/>
</dbReference>
<dbReference type="GO" id="GO:0097367">
    <property type="term" value="F:carbohydrate derivative binding"/>
    <property type="evidence" value="ECO:0007669"/>
    <property type="project" value="InterPro"/>
</dbReference>
<dbReference type="Proteomes" id="UP000031197">
    <property type="component" value="Unassembled WGS sequence"/>
</dbReference>
<evidence type="ECO:0000256" key="4">
    <source>
        <dbReference type="PIRNR" id="PIRNR004692"/>
    </source>
</evidence>
<dbReference type="InterPro" id="IPR046348">
    <property type="entry name" value="SIS_dom_sf"/>
</dbReference>
<feature type="binding site" evidence="5">
    <location>
        <position position="79"/>
    </location>
    <ligand>
        <name>Zn(2+)</name>
        <dbReference type="ChEBI" id="CHEBI:29105"/>
    </ligand>
</feature>
<dbReference type="AlphaFoldDB" id="A0A0B3XVM6"/>
<dbReference type="EMBL" id="JWLW01000014">
    <property type="protein sequence ID" value="KHT53365.1"/>
    <property type="molecule type" value="Genomic_DNA"/>
</dbReference>
<evidence type="ECO:0000259" key="9">
    <source>
        <dbReference type="PROSITE" id="PS51464"/>
    </source>
</evidence>
<evidence type="ECO:0000259" key="8">
    <source>
        <dbReference type="PROSITE" id="PS51371"/>
    </source>
</evidence>